<comment type="caution">
    <text evidence="10">The sequence shown here is derived from an EMBL/GenBank/DDBJ whole genome shotgun (WGS) entry which is preliminary data.</text>
</comment>
<feature type="transmembrane region" description="Helical" evidence="8">
    <location>
        <begin position="280"/>
        <end position="299"/>
    </location>
</feature>
<feature type="transmembrane region" description="Helical" evidence="8">
    <location>
        <begin position="91"/>
        <end position="113"/>
    </location>
</feature>
<dbReference type="InterPro" id="IPR036259">
    <property type="entry name" value="MFS_trans_sf"/>
</dbReference>
<evidence type="ECO:0000256" key="3">
    <source>
        <dbReference type="ARBA" id="ARBA00022475"/>
    </source>
</evidence>
<protein>
    <submittedName>
        <fullName evidence="10">MFS transporter</fullName>
    </submittedName>
</protein>
<keyword evidence="11" id="KW-1185">Reference proteome</keyword>
<sequence length="450" mass="46623">MAKRTIEASRNAAAPKRVVLAALVGTSLEWYDFFLYGSAAALVFGKLFFPSFASVTATLLAFATYAVGFVARPLGGIVFGHFGDRVGRKGVLVVTLVLMGGATFAIGLLPTYATWGAAAPMLLVALRFLQGLGLGGEWGGAVVMTMEHGGEAKRGLNASWPQVGVPAGNLLAAGVLWVLNATLSDATFLSWGWRVPFLLSGVLVGVGLWIRVAVAESPRFAEVEGVSATARMPLVEVLARHPRSLLVAMAARVGTDVAFYTFTLYVLTYVTGTVKLPRDYALSAVLVGSAVQLGLIPLFGALSDRVGRRPVYAAGAVVAALWAFAFFPLLDTGNRGAIVLAVVVALVAHAAMYGPQAAFVAEQFSTRLRYSGASMGYQIAGIFGGALAPIIAVKLVAATGSALSVSVYVLVALLVTGVGLAFARPGPGPEPQEQEQAVAEPGRAVAGATP</sequence>
<dbReference type="Gene3D" id="1.20.1250.20">
    <property type="entry name" value="MFS general substrate transporter like domains"/>
    <property type="match status" value="1"/>
</dbReference>
<feature type="transmembrane region" description="Helical" evidence="8">
    <location>
        <begin position="403"/>
        <end position="423"/>
    </location>
</feature>
<feature type="transmembrane region" description="Helical" evidence="8">
    <location>
        <begin position="191"/>
        <end position="210"/>
    </location>
</feature>
<keyword evidence="2" id="KW-0813">Transport</keyword>
<keyword evidence="5 8" id="KW-1133">Transmembrane helix</keyword>
<feature type="region of interest" description="Disordered" evidence="7">
    <location>
        <begin position="426"/>
        <end position="450"/>
    </location>
</feature>
<evidence type="ECO:0000313" key="11">
    <source>
        <dbReference type="Proteomes" id="UP001500620"/>
    </source>
</evidence>
<proteinExistence type="predicted"/>
<feature type="transmembrane region" description="Helical" evidence="8">
    <location>
        <begin position="59"/>
        <end position="79"/>
    </location>
</feature>
<keyword evidence="4 8" id="KW-0812">Transmembrane</keyword>
<dbReference type="InterPro" id="IPR020846">
    <property type="entry name" value="MFS_dom"/>
</dbReference>
<evidence type="ECO:0000256" key="5">
    <source>
        <dbReference type="ARBA" id="ARBA00022989"/>
    </source>
</evidence>
<evidence type="ECO:0000256" key="2">
    <source>
        <dbReference type="ARBA" id="ARBA00022448"/>
    </source>
</evidence>
<feature type="transmembrane region" description="Helical" evidence="8">
    <location>
        <begin position="245"/>
        <end position="268"/>
    </location>
</feature>
<feature type="domain" description="Major facilitator superfamily (MFS) profile" evidence="9">
    <location>
        <begin position="18"/>
        <end position="424"/>
    </location>
</feature>
<feature type="transmembrane region" description="Helical" evidence="8">
    <location>
        <begin position="375"/>
        <end position="397"/>
    </location>
</feature>
<dbReference type="PANTHER" id="PTHR43045:SF1">
    <property type="entry name" value="SHIKIMATE TRANSPORTER"/>
    <property type="match status" value="1"/>
</dbReference>
<dbReference type="Proteomes" id="UP001500620">
    <property type="component" value="Unassembled WGS sequence"/>
</dbReference>
<comment type="subcellular location">
    <subcellularLocation>
        <location evidence="1">Cell membrane</location>
        <topology evidence="1">Multi-pass membrane protein</topology>
    </subcellularLocation>
</comment>
<evidence type="ECO:0000313" key="10">
    <source>
        <dbReference type="EMBL" id="GAA4258146.1"/>
    </source>
</evidence>
<feature type="transmembrane region" description="Helical" evidence="8">
    <location>
        <begin position="311"/>
        <end position="330"/>
    </location>
</feature>
<dbReference type="CDD" id="cd17369">
    <property type="entry name" value="MFS_ShiA_like"/>
    <property type="match status" value="1"/>
</dbReference>
<dbReference type="PROSITE" id="PS50850">
    <property type="entry name" value="MFS"/>
    <property type="match status" value="1"/>
</dbReference>
<feature type="transmembrane region" description="Helical" evidence="8">
    <location>
        <begin position="158"/>
        <end position="179"/>
    </location>
</feature>
<evidence type="ECO:0000256" key="1">
    <source>
        <dbReference type="ARBA" id="ARBA00004651"/>
    </source>
</evidence>
<gene>
    <name evidence="10" type="ORF">GCM10022255_077710</name>
</gene>
<reference evidence="11" key="1">
    <citation type="journal article" date="2019" name="Int. J. Syst. Evol. Microbiol.">
        <title>The Global Catalogue of Microorganisms (GCM) 10K type strain sequencing project: providing services to taxonomists for standard genome sequencing and annotation.</title>
        <authorList>
            <consortium name="The Broad Institute Genomics Platform"/>
            <consortium name="The Broad Institute Genome Sequencing Center for Infectious Disease"/>
            <person name="Wu L."/>
            <person name="Ma J."/>
        </authorList>
    </citation>
    <scope>NUCLEOTIDE SEQUENCE [LARGE SCALE GENOMIC DNA]</scope>
    <source>
        <strain evidence="11">JCM 17441</strain>
    </source>
</reference>
<evidence type="ECO:0000259" key="9">
    <source>
        <dbReference type="PROSITE" id="PS50850"/>
    </source>
</evidence>
<organism evidence="10 11">
    <name type="scientific">Dactylosporangium darangshiense</name>
    <dbReference type="NCBI Taxonomy" id="579108"/>
    <lineage>
        <taxon>Bacteria</taxon>
        <taxon>Bacillati</taxon>
        <taxon>Actinomycetota</taxon>
        <taxon>Actinomycetes</taxon>
        <taxon>Micromonosporales</taxon>
        <taxon>Micromonosporaceae</taxon>
        <taxon>Dactylosporangium</taxon>
    </lineage>
</organism>
<dbReference type="PANTHER" id="PTHR43045">
    <property type="entry name" value="SHIKIMATE TRANSPORTER"/>
    <property type="match status" value="1"/>
</dbReference>
<evidence type="ECO:0000256" key="4">
    <source>
        <dbReference type="ARBA" id="ARBA00022692"/>
    </source>
</evidence>
<dbReference type="RefSeq" id="WP_345135087.1">
    <property type="nucleotide sequence ID" value="NZ_BAABAT010000030.1"/>
</dbReference>
<keyword evidence="3" id="KW-1003">Cell membrane</keyword>
<evidence type="ECO:0000256" key="6">
    <source>
        <dbReference type="ARBA" id="ARBA00023136"/>
    </source>
</evidence>
<dbReference type="Pfam" id="PF07690">
    <property type="entry name" value="MFS_1"/>
    <property type="match status" value="1"/>
</dbReference>
<dbReference type="InterPro" id="IPR011701">
    <property type="entry name" value="MFS"/>
</dbReference>
<name>A0ABP8DKA0_9ACTN</name>
<evidence type="ECO:0000256" key="7">
    <source>
        <dbReference type="SAM" id="MobiDB-lite"/>
    </source>
</evidence>
<keyword evidence="6 8" id="KW-0472">Membrane</keyword>
<dbReference type="EMBL" id="BAABAT010000030">
    <property type="protein sequence ID" value="GAA4258146.1"/>
    <property type="molecule type" value="Genomic_DNA"/>
</dbReference>
<evidence type="ECO:0000256" key="8">
    <source>
        <dbReference type="SAM" id="Phobius"/>
    </source>
</evidence>
<dbReference type="SUPFAM" id="SSF103473">
    <property type="entry name" value="MFS general substrate transporter"/>
    <property type="match status" value="1"/>
</dbReference>
<accession>A0ABP8DKA0</accession>
<feature type="transmembrane region" description="Helical" evidence="8">
    <location>
        <begin position="336"/>
        <end position="354"/>
    </location>
</feature>